<keyword evidence="2" id="KW-1185">Reference proteome</keyword>
<proteinExistence type="predicted"/>
<organism evidence="1 2">
    <name type="scientific">Sesamum alatum</name>
    <dbReference type="NCBI Taxonomy" id="300844"/>
    <lineage>
        <taxon>Eukaryota</taxon>
        <taxon>Viridiplantae</taxon>
        <taxon>Streptophyta</taxon>
        <taxon>Embryophyta</taxon>
        <taxon>Tracheophyta</taxon>
        <taxon>Spermatophyta</taxon>
        <taxon>Magnoliopsida</taxon>
        <taxon>eudicotyledons</taxon>
        <taxon>Gunneridae</taxon>
        <taxon>Pentapetalae</taxon>
        <taxon>asterids</taxon>
        <taxon>lamiids</taxon>
        <taxon>Lamiales</taxon>
        <taxon>Pedaliaceae</taxon>
        <taxon>Sesamum</taxon>
    </lineage>
</organism>
<dbReference type="Proteomes" id="UP001293254">
    <property type="component" value="Unassembled WGS sequence"/>
</dbReference>
<name>A0AAE1YGP0_9LAMI</name>
<gene>
    <name evidence="1" type="ORF">Salat_1256200</name>
</gene>
<protein>
    <submittedName>
        <fullName evidence="1">Uncharacterized protein</fullName>
    </submittedName>
</protein>
<comment type="caution">
    <text evidence="1">The sequence shown here is derived from an EMBL/GenBank/DDBJ whole genome shotgun (WGS) entry which is preliminary data.</text>
</comment>
<reference evidence="1" key="2">
    <citation type="journal article" date="2024" name="Plant">
        <title>Genomic evolution and insights into agronomic trait innovations of Sesamum species.</title>
        <authorList>
            <person name="Miao H."/>
            <person name="Wang L."/>
            <person name="Qu L."/>
            <person name="Liu H."/>
            <person name="Sun Y."/>
            <person name="Le M."/>
            <person name="Wang Q."/>
            <person name="Wei S."/>
            <person name="Zheng Y."/>
            <person name="Lin W."/>
            <person name="Duan Y."/>
            <person name="Cao H."/>
            <person name="Xiong S."/>
            <person name="Wang X."/>
            <person name="Wei L."/>
            <person name="Li C."/>
            <person name="Ma Q."/>
            <person name="Ju M."/>
            <person name="Zhao R."/>
            <person name="Li G."/>
            <person name="Mu C."/>
            <person name="Tian Q."/>
            <person name="Mei H."/>
            <person name="Zhang T."/>
            <person name="Gao T."/>
            <person name="Zhang H."/>
        </authorList>
    </citation>
    <scope>NUCLEOTIDE SEQUENCE</scope>
    <source>
        <strain evidence="1">3651</strain>
    </source>
</reference>
<dbReference type="AlphaFoldDB" id="A0AAE1YGP0"/>
<evidence type="ECO:0000313" key="2">
    <source>
        <dbReference type="Proteomes" id="UP001293254"/>
    </source>
</evidence>
<reference evidence="1" key="1">
    <citation type="submission" date="2020-06" db="EMBL/GenBank/DDBJ databases">
        <authorList>
            <person name="Li T."/>
            <person name="Hu X."/>
            <person name="Zhang T."/>
            <person name="Song X."/>
            <person name="Zhang H."/>
            <person name="Dai N."/>
            <person name="Sheng W."/>
            <person name="Hou X."/>
            <person name="Wei L."/>
        </authorList>
    </citation>
    <scope>NUCLEOTIDE SEQUENCE</scope>
    <source>
        <strain evidence="1">3651</strain>
        <tissue evidence="1">Leaf</tissue>
    </source>
</reference>
<accession>A0AAE1YGP0</accession>
<sequence length="131" mass="14698">MARSTLAVGILKFECSTSEICDYFQLLSRTGGSCSSAVFSGETLQAFAMSQVHRSITYLEIIRYGDRYPTHAHHRGAPIPGDRKQHSSSEGSAYLNSKVKIQINLWEPWWEDWTIETNPGSQSRVSQAMLV</sequence>
<dbReference type="EMBL" id="JACGWO010000004">
    <property type="protein sequence ID" value="KAK4429556.1"/>
    <property type="molecule type" value="Genomic_DNA"/>
</dbReference>
<evidence type="ECO:0000313" key="1">
    <source>
        <dbReference type="EMBL" id="KAK4429556.1"/>
    </source>
</evidence>